<keyword evidence="1" id="KW-0812">Transmembrane</keyword>
<dbReference type="EMBL" id="JBJQND010000003">
    <property type="protein sequence ID" value="KAL3883373.1"/>
    <property type="molecule type" value="Genomic_DNA"/>
</dbReference>
<accession>A0ABD3XEF4</accession>
<evidence type="ECO:0008006" key="4">
    <source>
        <dbReference type="Google" id="ProtNLM"/>
    </source>
</evidence>
<evidence type="ECO:0000313" key="3">
    <source>
        <dbReference type="Proteomes" id="UP001634394"/>
    </source>
</evidence>
<evidence type="ECO:0000313" key="2">
    <source>
        <dbReference type="EMBL" id="KAL3883373.1"/>
    </source>
</evidence>
<keyword evidence="3" id="KW-1185">Reference proteome</keyword>
<feature type="transmembrane region" description="Helical" evidence="1">
    <location>
        <begin position="21"/>
        <end position="43"/>
    </location>
</feature>
<feature type="transmembrane region" description="Helical" evidence="1">
    <location>
        <begin position="49"/>
        <end position="69"/>
    </location>
</feature>
<protein>
    <recommendedName>
        <fullName evidence="4">MARVEL domain-containing protein</fullName>
    </recommendedName>
</protein>
<feature type="transmembrane region" description="Helical" evidence="1">
    <location>
        <begin position="81"/>
        <end position="103"/>
    </location>
</feature>
<name>A0ABD3XEF4_SINWO</name>
<sequence length="183" mass="20427">MSAPNALIRTEIDVKPKIQNAIAAHHIIQVISPVVIIICEIVSTEFSWSLLILLSAIVPTYLFIIFWIASKCSYQDLRIILVHFNPFLSTLWFLVYFPFGVIFGISNAGILTIVILIMTAFLCLSSAIFATYGIWKSARIVVLSASHVKRAHYDVLGSTPPTVEPPDMYSEINVQRLSQAYAI</sequence>
<organism evidence="2 3">
    <name type="scientific">Sinanodonta woodiana</name>
    <name type="common">Chinese pond mussel</name>
    <name type="synonym">Anodonta woodiana</name>
    <dbReference type="NCBI Taxonomy" id="1069815"/>
    <lineage>
        <taxon>Eukaryota</taxon>
        <taxon>Metazoa</taxon>
        <taxon>Spiralia</taxon>
        <taxon>Lophotrochozoa</taxon>
        <taxon>Mollusca</taxon>
        <taxon>Bivalvia</taxon>
        <taxon>Autobranchia</taxon>
        <taxon>Heteroconchia</taxon>
        <taxon>Palaeoheterodonta</taxon>
        <taxon>Unionida</taxon>
        <taxon>Unionoidea</taxon>
        <taxon>Unionidae</taxon>
        <taxon>Unioninae</taxon>
        <taxon>Sinanodonta</taxon>
    </lineage>
</organism>
<proteinExistence type="predicted"/>
<keyword evidence="1" id="KW-1133">Transmembrane helix</keyword>
<keyword evidence="1" id="KW-0472">Membrane</keyword>
<dbReference type="AlphaFoldDB" id="A0ABD3XEF4"/>
<evidence type="ECO:0000256" key="1">
    <source>
        <dbReference type="SAM" id="Phobius"/>
    </source>
</evidence>
<feature type="transmembrane region" description="Helical" evidence="1">
    <location>
        <begin position="109"/>
        <end position="135"/>
    </location>
</feature>
<dbReference type="Proteomes" id="UP001634394">
    <property type="component" value="Unassembled WGS sequence"/>
</dbReference>
<comment type="caution">
    <text evidence="2">The sequence shown here is derived from an EMBL/GenBank/DDBJ whole genome shotgun (WGS) entry which is preliminary data.</text>
</comment>
<reference evidence="2 3" key="1">
    <citation type="submission" date="2024-11" db="EMBL/GenBank/DDBJ databases">
        <title>Chromosome-level genome assembly of the freshwater bivalve Anodonta woodiana.</title>
        <authorList>
            <person name="Chen X."/>
        </authorList>
    </citation>
    <scope>NUCLEOTIDE SEQUENCE [LARGE SCALE GENOMIC DNA]</scope>
    <source>
        <strain evidence="2">MN2024</strain>
        <tissue evidence="2">Gills</tissue>
    </source>
</reference>
<gene>
    <name evidence="2" type="ORF">ACJMK2_029646</name>
</gene>